<dbReference type="InterPro" id="IPR029063">
    <property type="entry name" value="SAM-dependent_MTases_sf"/>
</dbReference>
<evidence type="ECO:0000256" key="11">
    <source>
        <dbReference type="ARBA" id="ARBA00031350"/>
    </source>
</evidence>
<comment type="caution">
    <text evidence="12">The sequence shown here is derived from an EMBL/GenBank/DDBJ whole genome shotgun (WGS) entry which is preliminary data.</text>
</comment>
<proteinExistence type="inferred from homology"/>
<gene>
    <name evidence="12" type="ORF">GCM10012275_51070</name>
</gene>
<evidence type="ECO:0000256" key="7">
    <source>
        <dbReference type="ARBA" id="ARBA00022679"/>
    </source>
</evidence>
<evidence type="ECO:0000256" key="3">
    <source>
        <dbReference type="ARBA" id="ARBA00011890"/>
    </source>
</evidence>
<sequence>MTMTRLPWNELSAAVPRAQFIPDVIWVSDGEGGFVALSRHDDLAGWQAAVQANRFVVTQVDDGHTPPGGKGQTPTSSCSMPSVVAAMLAALGPQPGHRVLEIGTGTGWNAALLARLVGDRGHVVTVEVDPDIAEYARVRLRDHGPLVVTGDGARGHPPAAPYDRVIATASIRETVPWPWIQQLRPGGRLIAPWGTNWCNGFQLTATRTPGGLTGRFSGDLVFMRMRAQRRTCWEPSDDEIQQAVTSTTVCNGVDLDRMRNPTLGLFAIGAKLDHICAHTYWNTLGRYHHLLEFDDAATRSWARLDADLNGTEPNTVLELGPRRLWDEIEAAYDWWHETGEPGMDRFGLEAAGGRQWLWLDEPDHTVRVLTEA</sequence>
<protein>
    <recommendedName>
        <fullName evidence="4">Protein-L-isoaspartate O-methyltransferase</fullName>
        <ecNumber evidence="3">2.1.1.77</ecNumber>
    </recommendedName>
    <alternativeName>
        <fullName evidence="11">L-isoaspartyl protein carboxyl methyltransferase</fullName>
    </alternativeName>
    <alternativeName>
        <fullName evidence="9">Protein L-isoaspartyl methyltransferase</fullName>
    </alternativeName>
    <alternativeName>
        <fullName evidence="10">Protein-beta-aspartate methyltransferase</fullName>
    </alternativeName>
</protein>
<reference evidence="12" key="1">
    <citation type="journal article" date="2014" name="Int. J. Syst. Evol. Microbiol.">
        <title>Complete genome sequence of Corynebacterium casei LMG S-19264T (=DSM 44701T), isolated from a smear-ripened cheese.</title>
        <authorList>
            <consortium name="US DOE Joint Genome Institute (JGI-PGF)"/>
            <person name="Walter F."/>
            <person name="Albersmeier A."/>
            <person name="Kalinowski J."/>
            <person name="Ruckert C."/>
        </authorList>
    </citation>
    <scope>NUCLEOTIDE SEQUENCE</scope>
    <source>
        <strain evidence="12">CGMCC 4.5737</strain>
    </source>
</reference>
<dbReference type="PANTHER" id="PTHR11579">
    <property type="entry name" value="PROTEIN-L-ISOASPARTATE O-METHYLTRANSFERASE"/>
    <property type="match status" value="1"/>
</dbReference>
<dbReference type="CDD" id="cd02440">
    <property type="entry name" value="AdoMet_MTases"/>
    <property type="match status" value="1"/>
</dbReference>
<evidence type="ECO:0000256" key="8">
    <source>
        <dbReference type="ARBA" id="ARBA00022691"/>
    </source>
</evidence>
<evidence type="ECO:0000256" key="5">
    <source>
        <dbReference type="ARBA" id="ARBA00022490"/>
    </source>
</evidence>
<evidence type="ECO:0000313" key="12">
    <source>
        <dbReference type="EMBL" id="GGM74159.1"/>
    </source>
</evidence>
<evidence type="ECO:0000256" key="4">
    <source>
        <dbReference type="ARBA" id="ARBA00013346"/>
    </source>
</evidence>
<keyword evidence="5" id="KW-0963">Cytoplasm</keyword>
<evidence type="ECO:0000256" key="1">
    <source>
        <dbReference type="ARBA" id="ARBA00004496"/>
    </source>
</evidence>
<name>A0A8J3CIK5_9PSEU</name>
<dbReference type="Gene3D" id="3.40.50.150">
    <property type="entry name" value="Vaccinia Virus protein VP39"/>
    <property type="match status" value="1"/>
</dbReference>
<reference evidence="12" key="2">
    <citation type="submission" date="2020-09" db="EMBL/GenBank/DDBJ databases">
        <authorList>
            <person name="Sun Q."/>
            <person name="Zhou Y."/>
        </authorList>
    </citation>
    <scope>NUCLEOTIDE SEQUENCE</scope>
    <source>
        <strain evidence="12">CGMCC 4.5737</strain>
    </source>
</reference>
<dbReference type="SUPFAM" id="SSF53335">
    <property type="entry name" value="S-adenosyl-L-methionine-dependent methyltransferases"/>
    <property type="match status" value="1"/>
</dbReference>
<dbReference type="GO" id="GO:0005737">
    <property type="term" value="C:cytoplasm"/>
    <property type="evidence" value="ECO:0007669"/>
    <property type="project" value="UniProtKB-SubCell"/>
</dbReference>
<comment type="similarity">
    <text evidence="2">Belongs to the methyltransferase superfamily. L-isoaspartyl/D-aspartyl protein methyltransferase family.</text>
</comment>
<organism evidence="12 13">
    <name type="scientific">Longimycelium tulufanense</name>
    <dbReference type="NCBI Taxonomy" id="907463"/>
    <lineage>
        <taxon>Bacteria</taxon>
        <taxon>Bacillati</taxon>
        <taxon>Actinomycetota</taxon>
        <taxon>Actinomycetes</taxon>
        <taxon>Pseudonocardiales</taxon>
        <taxon>Pseudonocardiaceae</taxon>
        <taxon>Longimycelium</taxon>
    </lineage>
</organism>
<keyword evidence="6" id="KW-0489">Methyltransferase</keyword>
<dbReference type="Proteomes" id="UP000637578">
    <property type="component" value="Unassembled WGS sequence"/>
</dbReference>
<dbReference type="GO" id="GO:0004719">
    <property type="term" value="F:protein-L-isoaspartate (D-aspartate) O-methyltransferase activity"/>
    <property type="evidence" value="ECO:0007669"/>
    <property type="project" value="UniProtKB-EC"/>
</dbReference>
<evidence type="ECO:0000313" key="13">
    <source>
        <dbReference type="Proteomes" id="UP000637578"/>
    </source>
</evidence>
<dbReference type="EMBL" id="BMMK01000031">
    <property type="protein sequence ID" value="GGM74159.1"/>
    <property type="molecule type" value="Genomic_DNA"/>
</dbReference>
<comment type="subcellular location">
    <subcellularLocation>
        <location evidence="1">Cytoplasm</location>
    </subcellularLocation>
</comment>
<dbReference type="GO" id="GO:0032259">
    <property type="term" value="P:methylation"/>
    <property type="evidence" value="ECO:0007669"/>
    <property type="project" value="UniProtKB-KW"/>
</dbReference>
<keyword evidence="8" id="KW-0949">S-adenosyl-L-methionine</keyword>
<keyword evidence="13" id="KW-1185">Reference proteome</keyword>
<evidence type="ECO:0000256" key="2">
    <source>
        <dbReference type="ARBA" id="ARBA00005369"/>
    </source>
</evidence>
<dbReference type="Pfam" id="PF01135">
    <property type="entry name" value="PCMT"/>
    <property type="match status" value="1"/>
</dbReference>
<dbReference type="AlphaFoldDB" id="A0A8J3CIK5"/>
<evidence type="ECO:0000256" key="10">
    <source>
        <dbReference type="ARBA" id="ARBA00031323"/>
    </source>
</evidence>
<dbReference type="EC" id="2.1.1.77" evidence="3"/>
<evidence type="ECO:0000256" key="6">
    <source>
        <dbReference type="ARBA" id="ARBA00022603"/>
    </source>
</evidence>
<dbReference type="PANTHER" id="PTHR11579:SF0">
    <property type="entry name" value="PROTEIN-L-ISOASPARTATE(D-ASPARTATE) O-METHYLTRANSFERASE"/>
    <property type="match status" value="1"/>
</dbReference>
<accession>A0A8J3CIK5</accession>
<keyword evidence="7" id="KW-0808">Transferase</keyword>
<dbReference type="InterPro" id="IPR000682">
    <property type="entry name" value="PCMT"/>
</dbReference>
<evidence type="ECO:0000256" key="9">
    <source>
        <dbReference type="ARBA" id="ARBA00030757"/>
    </source>
</evidence>